<dbReference type="EMBL" id="KN817870">
    <property type="protein sequence ID" value="KJA12852.1"/>
    <property type="molecule type" value="Genomic_DNA"/>
</dbReference>
<accession>A0A0D2KE97</accession>
<proteinExistence type="predicted"/>
<dbReference type="Proteomes" id="UP000054270">
    <property type="component" value="Unassembled WGS sequence"/>
</dbReference>
<gene>
    <name evidence="1" type="ORF">HYPSUDRAFT_210063</name>
</gene>
<protein>
    <submittedName>
        <fullName evidence="1">Uncharacterized protein</fullName>
    </submittedName>
</protein>
<reference evidence="2" key="1">
    <citation type="submission" date="2014-04" db="EMBL/GenBank/DDBJ databases">
        <title>Evolutionary Origins and Diversification of the Mycorrhizal Mutualists.</title>
        <authorList>
            <consortium name="DOE Joint Genome Institute"/>
            <consortium name="Mycorrhizal Genomics Consortium"/>
            <person name="Kohler A."/>
            <person name="Kuo A."/>
            <person name="Nagy L.G."/>
            <person name="Floudas D."/>
            <person name="Copeland A."/>
            <person name="Barry K.W."/>
            <person name="Cichocki N."/>
            <person name="Veneault-Fourrey C."/>
            <person name="LaButti K."/>
            <person name="Lindquist E.A."/>
            <person name="Lipzen A."/>
            <person name="Lundell T."/>
            <person name="Morin E."/>
            <person name="Murat C."/>
            <person name="Riley R."/>
            <person name="Ohm R."/>
            <person name="Sun H."/>
            <person name="Tunlid A."/>
            <person name="Henrissat B."/>
            <person name="Grigoriev I.V."/>
            <person name="Hibbett D.S."/>
            <person name="Martin F."/>
        </authorList>
    </citation>
    <scope>NUCLEOTIDE SEQUENCE [LARGE SCALE GENOMIC DNA]</scope>
    <source>
        <strain evidence="2">FD-334 SS-4</strain>
    </source>
</reference>
<keyword evidence="2" id="KW-1185">Reference proteome</keyword>
<evidence type="ECO:0000313" key="1">
    <source>
        <dbReference type="EMBL" id="KJA12852.1"/>
    </source>
</evidence>
<evidence type="ECO:0000313" key="2">
    <source>
        <dbReference type="Proteomes" id="UP000054270"/>
    </source>
</evidence>
<name>A0A0D2KE97_HYPSF</name>
<dbReference type="AlphaFoldDB" id="A0A0D2KE97"/>
<organism evidence="1 2">
    <name type="scientific">Hypholoma sublateritium (strain FD-334 SS-4)</name>
    <dbReference type="NCBI Taxonomy" id="945553"/>
    <lineage>
        <taxon>Eukaryota</taxon>
        <taxon>Fungi</taxon>
        <taxon>Dikarya</taxon>
        <taxon>Basidiomycota</taxon>
        <taxon>Agaricomycotina</taxon>
        <taxon>Agaricomycetes</taxon>
        <taxon>Agaricomycetidae</taxon>
        <taxon>Agaricales</taxon>
        <taxon>Agaricineae</taxon>
        <taxon>Strophariaceae</taxon>
        <taxon>Hypholoma</taxon>
    </lineage>
</organism>
<sequence length="59" mass="6866">MDPALRTPHRRSKALTMAQKEKDIEAADAYIVLDTEDELWRQMWILQTIEDVKLAPSLI</sequence>